<evidence type="ECO:0000256" key="1">
    <source>
        <dbReference type="SAM" id="MobiDB-lite"/>
    </source>
</evidence>
<keyword evidence="3" id="KW-1185">Reference proteome</keyword>
<reference evidence="2" key="1">
    <citation type="journal article" date="2020" name="Stud. Mycol.">
        <title>101 Dothideomycetes genomes: a test case for predicting lifestyles and emergence of pathogens.</title>
        <authorList>
            <person name="Haridas S."/>
            <person name="Albert R."/>
            <person name="Binder M."/>
            <person name="Bloem J."/>
            <person name="Labutti K."/>
            <person name="Salamov A."/>
            <person name="Andreopoulos B."/>
            <person name="Baker S."/>
            <person name="Barry K."/>
            <person name="Bills G."/>
            <person name="Bluhm B."/>
            <person name="Cannon C."/>
            <person name="Castanera R."/>
            <person name="Culley D."/>
            <person name="Daum C."/>
            <person name="Ezra D."/>
            <person name="Gonzalez J."/>
            <person name="Henrissat B."/>
            <person name="Kuo A."/>
            <person name="Liang C."/>
            <person name="Lipzen A."/>
            <person name="Lutzoni F."/>
            <person name="Magnuson J."/>
            <person name="Mondo S."/>
            <person name="Nolan M."/>
            <person name="Ohm R."/>
            <person name="Pangilinan J."/>
            <person name="Park H.-J."/>
            <person name="Ramirez L."/>
            <person name="Alfaro M."/>
            <person name="Sun H."/>
            <person name="Tritt A."/>
            <person name="Yoshinaga Y."/>
            <person name="Zwiers L.-H."/>
            <person name="Turgeon B."/>
            <person name="Goodwin S."/>
            <person name="Spatafora J."/>
            <person name="Crous P."/>
            <person name="Grigoriev I."/>
        </authorList>
    </citation>
    <scope>NUCLEOTIDE SEQUENCE</scope>
    <source>
        <strain evidence="2">CBS 123094</strain>
    </source>
</reference>
<feature type="non-terminal residue" evidence="2">
    <location>
        <position position="335"/>
    </location>
</feature>
<name>A0A6A5WMG4_9PLEO</name>
<evidence type="ECO:0000313" key="3">
    <source>
        <dbReference type="Proteomes" id="UP000799779"/>
    </source>
</evidence>
<dbReference type="Proteomes" id="UP000799779">
    <property type="component" value="Unassembled WGS sequence"/>
</dbReference>
<protein>
    <submittedName>
        <fullName evidence="2">Uncharacterized protein</fullName>
    </submittedName>
</protein>
<gene>
    <name evidence="2" type="ORF">P154DRAFT_462673</name>
</gene>
<dbReference type="AlphaFoldDB" id="A0A6A5WMG4"/>
<proteinExistence type="predicted"/>
<feature type="compositionally biased region" description="Low complexity" evidence="1">
    <location>
        <begin position="248"/>
        <end position="274"/>
    </location>
</feature>
<feature type="compositionally biased region" description="Basic residues" evidence="1">
    <location>
        <begin position="324"/>
        <end position="335"/>
    </location>
</feature>
<feature type="region of interest" description="Disordered" evidence="1">
    <location>
        <begin position="310"/>
        <end position="335"/>
    </location>
</feature>
<sequence>MSTTSFFCFGPEDSYISKSFAGLTYHVHSQSLHQLLTSGTVGEVHWASLGPIIESWVLSYKSVSGGNRIVRGVSTPPILRILLDTATPGPHFRCFLGPDHSFIAWSPNFIRWNNLPLDLEVCLQSWLTPAGWKAGPPQLVTWGSSSTFFALSTYGEIAYKFALSMSLEMKWPIFQETVEEWNAEGAFEWSDLAYISLDATTEDQFIAIRNDGTWAGSIEDTASETLEGFALNFFRLYKPRSKSKAGINTNGGTSNSNNNSNTNTQTPSPNQNGTLNNGTPHPPATTPPSQTHLRTLYDQWNKDTTSRLAAAIPIPNPPSNPRTRTPKKLQVRNQN</sequence>
<organism evidence="2 3">
    <name type="scientific">Amniculicola lignicola CBS 123094</name>
    <dbReference type="NCBI Taxonomy" id="1392246"/>
    <lineage>
        <taxon>Eukaryota</taxon>
        <taxon>Fungi</taxon>
        <taxon>Dikarya</taxon>
        <taxon>Ascomycota</taxon>
        <taxon>Pezizomycotina</taxon>
        <taxon>Dothideomycetes</taxon>
        <taxon>Pleosporomycetidae</taxon>
        <taxon>Pleosporales</taxon>
        <taxon>Amniculicolaceae</taxon>
        <taxon>Amniculicola</taxon>
    </lineage>
</organism>
<dbReference type="EMBL" id="ML977578">
    <property type="protein sequence ID" value="KAF2002198.1"/>
    <property type="molecule type" value="Genomic_DNA"/>
</dbReference>
<accession>A0A6A5WMG4</accession>
<evidence type="ECO:0000313" key="2">
    <source>
        <dbReference type="EMBL" id="KAF2002198.1"/>
    </source>
</evidence>
<feature type="region of interest" description="Disordered" evidence="1">
    <location>
        <begin position="244"/>
        <end position="291"/>
    </location>
</feature>
<dbReference type="OrthoDB" id="4764735at2759"/>